<dbReference type="EMBL" id="PSQE01000002">
    <property type="protein sequence ID" value="RHN75035.1"/>
    <property type="molecule type" value="Genomic_DNA"/>
</dbReference>
<evidence type="ECO:0000256" key="2">
    <source>
        <dbReference type="ARBA" id="ARBA00022540"/>
    </source>
</evidence>
<keyword evidence="1" id="KW-0963">Cytoplasm</keyword>
<evidence type="ECO:0000259" key="4">
    <source>
        <dbReference type="Pfam" id="PF05470"/>
    </source>
</evidence>
<dbReference type="GO" id="GO:0003723">
    <property type="term" value="F:RNA binding"/>
    <property type="evidence" value="ECO:0007669"/>
    <property type="project" value="InterPro"/>
</dbReference>
<comment type="caution">
    <text evidence="5">The sequence shown here is derived from an EMBL/GenBank/DDBJ whole genome shotgun (WGS) entry which is preliminary data.</text>
</comment>
<name>A0A396JF28_MEDTR</name>
<gene>
    <name evidence="5" type="ORF">MtrunA17_Chr2g0316781</name>
</gene>
<dbReference type="InterPro" id="IPR008905">
    <property type="entry name" value="EIF3C_N_dom"/>
</dbReference>
<organism evidence="5 6">
    <name type="scientific">Medicago truncatula</name>
    <name type="common">Barrel medic</name>
    <name type="synonym">Medicago tribuloides</name>
    <dbReference type="NCBI Taxonomy" id="3880"/>
    <lineage>
        <taxon>Eukaryota</taxon>
        <taxon>Viridiplantae</taxon>
        <taxon>Streptophyta</taxon>
        <taxon>Embryophyta</taxon>
        <taxon>Tracheophyta</taxon>
        <taxon>Spermatophyta</taxon>
        <taxon>Magnoliopsida</taxon>
        <taxon>eudicotyledons</taxon>
        <taxon>Gunneridae</taxon>
        <taxon>Pentapetalae</taxon>
        <taxon>rosids</taxon>
        <taxon>fabids</taxon>
        <taxon>Fabales</taxon>
        <taxon>Fabaceae</taxon>
        <taxon>Papilionoideae</taxon>
        <taxon>50 kb inversion clade</taxon>
        <taxon>NPAAA clade</taxon>
        <taxon>Hologalegina</taxon>
        <taxon>IRL clade</taxon>
        <taxon>Trifolieae</taxon>
        <taxon>Medicago</taxon>
    </lineage>
</organism>
<dbReference type="AlphaFoldDB" id="A0A396JF28"/>
<dbReference type="GO" id="GO:0005852">
    <property type="term" value="C:eukaryotic translation initiation factor 3 complex"/>
    <property type="evidence" value="ECO:0007669"/>
    <property type="project" value="InterPro"/>
</dbReference>
<evidence type="ECO:0000256" key="3">
    <source>
        <dbReference type="ARBA" id="ARBA00022917"/>
    </source>
</evidence>
<sequence length="271" mass="31273">MKQKLKKNNKQYEGLITKCRENPESYGEHSDEEYESHDDIIDADPSITWDTVNKKFKELVAARGRNKTGRFEQVEQLTYLTKLAKTPAQKLQILFSVVFAQFDVNPSLIGGHLPINVWKKCVQNMLVILDILVQHPNIKVDDSVEQEENEIKKGANYNGPIRVSGNLVAFIEKIYAELQDEPKFVVLAQNVQEYLERIGDFKVSSKVALMRVELISYKLQEVYDTMRTLAELENSRNLMDGLVSLIYKYGDERTHHMDVSTQILFNRAMSR</sequence>
<dbReference type="Gramene" id="rna11183">
    <property type="protein sequence ID" value="RHN75035.1"/>
    <property type="gene ID" value="gene11183"/>
</dbReference>
<dbReference type="GO" id="GO:0003743">
    <property type="term" value="F:translation initiation factor activity"/>
    <property type="evidence" value="ECO:0007669"/>
    <property type="project" value="UniProtKB-KW"/>
</dbReference>
<dbReference type="PANTHER" id="PTHR13937">
    <property type="entry name" value="EUKARYOTIC TRANSLATION INITATION FACTOR 3, SUBUNIT 8 EIF3S8 -RELATED"/>
    <property type="match status" value="1"/>
</dbReference>
<keyword evidence="3" id="KW-0648">Protein biosynthesis</keyword>
<dbReference type="Pfam" id="PF05470">
    <property type="entry name" value="eIF-3c_N"/>
    <property type="match status" value="1"/>
</dbReference>
<accession>A0A396JF28</accession>
<reference evidence="6" key="1">
    <citation type="journal article" date="2018" name="Nat. Plants">
        <title>Whole-genome landscape of Medicago truncatula symbiotic genes.</title>
        <authorList>
            <person name="Pecrix Y."/>
            <person name="Staton S.E."/>
            <person name="Sallet E."/>
            <person name="Lelandais-Briere C."/>
            <person name="Moreau S."/>
            <person name="Carrere S."/>
            <person name="Blein T."/>
            <person name="Jardinaud M.F."/>
            <person name="Latrasse D."/>
            <person name="Zouine M."/>
            <person name="Zahm M."/>
            <person name="Kreplak J."/>
            <person name="Mayjonade B."/>
            <person name="Satge C."/>
            <person name="Perez M."/>
            <person name="Cauet S."/>
            <person name="Marande W."/>
            <person name="Chantry-Darmon C."/>
            <person name="Lopez-Roques C."/>
            <person name="Bouchez O."/>
            <person name="Berard A."/>
            <person name="Debelle F."/>
            <person name="Munos S."/>
            <person name="Bendahmane A."/>
            <person name="Berges H."/>
            <person name="Niebel A."/>
            <person name="Buitink J."/>
            <person name="Frugier F."/>
            <person name="Benhamed M."/>
            <person name="Crespi M."/>
            <person name="Gouzy J."/>
            <person name="Gamas P."/>
        </authorList>
    </citation>
    <scope>NUCLEOTIDE SEQUENCE [LARGE SCALE GENOMIC DNA]</scope>
    <source>
        <strain evidence="6">cv. Jemalong A17</strain>
    </source>
</reference>
<dbReference type="Proteomes" id="UP000265566">
    <property type="component" value="Chromosome 2"/>
</dbReference>
<keyword evidence="2 5" id="KW-0396">Initiation factor</keyword>
<dbReference type="GO" id="GO:0031369">
    <property type="term" value="F:translation initiation factor binding"/>
    <property type="evidence" value="ECO:0007669"/>
    <property type="project" value="InterPro"/>
</dbReference>
<dbReference type="PANTHER" id="PTHR13937:SF0">
    <property type="entry name" value="EUKARYOTIC TRANSLATION INITIATION FACTOR 3 SUBUNIT C-RELATED"/>
    <property type="match status" value="1"/>
</dbReference>
<feature type="domain" description="Eukaryotic translation initiation factor 3 subunit C N-terminal" evidence="4">
    <location>
        <begin position="44"/>
        <end position="255"/>
    </location>
</feature>
<protein>
    <submittedName>
        <fullName evidence="5">Putative eukaryotic translation initiation factor 3 subunit C domain-containing protein</fullName>
    </submittedName>
</protein>
<evidence type="ECO:0000313" key="5">
    <source>
        <dbReference type="EMBL" id="RHN75035.1"/>
    </source>
</evidence>
<evidence type="ECO:0000256" key="1">
    <source>
        <dbReference type="ARBA" id="ARBA00022490"/>
    </source>
</evidence>
<proteinExistence type="predicted"/>
<dbReference type="InterPro" id="IPR027516">
    <property type="entry name" value="EIF3C"/>
</dbReference>
<evidence type="ECO:0000313" key="6">
    <source>
        <dbReference type="Proteomes" id="UP000265566"/>
    </source>
</evidence>